<dbReference type="AlphaFoldDB" id="A0AAD8NCP2"/>
<keyword evidence="1" id="KW-0472">Membrane</keyword>
<sequence length="378" mass="41579">MAGIALLIELISKNPSFNSQALQSCRSISATLAASAAAASVASPLLSRSSFGVGRRVAYCDAGAALAEDALSAIQSPPGSIFEHDQYQCSSKEYYIHLKPLLSAFHWKSLALVTLRSFLLHFLPLVEPRATIDEDDDNFLQDAAEQRDVDLVVPFKKSIKQIIRETTVLTTRRILERLAVCYVSQRTAWKLIKDVSVSATRKAGRDLPITVYVFRVSRTTFRGHLLGVTATWLVQVAIDIYRFLSSIFRSDDEEADTVNKAEQVQRLQKKVFIITYKCGASLIFASIGAGIGATIFRPSIGQFVGCVLGDLAGPPIVAFLFDIATRPGLASFFNTSQTLGFFCGFLGNLLLNIRSLRINEYAGYNTHVLLFLEFVGFD</sequence>
<keyword evidence="3" id="KW-1185">Reference proteome</keyword>
<feature type="transmembrane region" description="Helical" evidence="1">
    <location>
        <begin position="303"/>
        <end position="323"/>
    </location>
</feature>
<reference evidence="2" key="2">
    <citation type="submission" date="2023-05" db="EMBL/GenBank/DDBJ databases">
        <authorList>
            <person name="Schelkunov M.I."/>
        </authorList>
    </citation>
    <scope>NUCLEOTIDE SEQUENCE</scope>
    <source>
        <strain evidence="2">Hsosn_3</strain>
        <tissue evidence="2">Leaf</tissue>
    </source>
</reference>
<protein>
    <submittedName>
        <fullName evidence="2">Uncharacterized protein</fullName>
    </submittedName>
</protein>
<reference evidence="2" key="1">
    <citation type="submission" date="2023-02" db="EMBL/GenBank/DDBJ databases">
        <title>Genome of toxic invasive species Heracleum sosnowskyi carries increased number of genes despite the absence of recent whole-genome duplications.</title>
        <authorList>
            <person name="Schelkunov M."/>
            <person name="Shtratnikova V."/>
            <person name="Makarenko M."/>
            <person name="Klepikova A."/>
            <person name="Omelchenko D."/>
            <person name="Novikova G."/>
            <person name="Obukhova E."/>
            <person name="Bogdanov V."/>
            <person name="Penin A."/>
            <person name="Logacheva M."/>
        </authorList>
    </citation>
    <scope>NUCLEOTIDE SEQUENCE</scope>
    <source>
        <strain evidence="2">Hsosn_3</strain>
        <tissue evidence="2">Leaf</tissue>
    </source>
</reference>
<feature type="transmembrane region" description="Helical" evidence="1">
    <location>
        <begin position="329"/>
        <end position="351"/>
    </location>
</feature>
<dbReference type="PANTHER" id="PTHR36074">
    <property type="entry name" value="ISOPENTENYL-DIPHOSPHATE DELTA-ISOMERASE"/>
    <property type="match status" value="1"/>
</dbReference>
<keyword evidence="1" id="KW-0812">Transmembrane</keyword>
<keyword evidence="1" id="KW-1133">Transmembrane helix</keyword>
<comment type="caution">
    <text evidence="2">The sequence shown here is derived from an EMBL/GenBank/DDBJ whole genome shotgun (WGS) entry which is preliminary data.</text>
</comment>
<evidence type="ECO:0000256" key="1">
    <source>
        <dbReference type="SAM" id="Phobius"/>
    </source>
</evidence>
<dbReference type="Proteomes" id="UP001237642">
    <property type="component" value="Unassembled WGS sequence"/>
</dbReference>
<proteinExistence type="predicted"/>
<name>A0AAD8NCP2_9APIA</name>
<gene>
    <name evidence="2" type="ORF">POM88_004579</name>
</gene>
<dbReference type="PANTHER" id="PTHR36074:SF1">
    <property type="entry name" value="ISOPENTENYL-DIPHOSPHATE DELTA-ISOMERASE"/>
    <property type="match status" value="1"/>
</dbReference>
<evidence type="ECO:0000313" key="3">
    <source>
        <dbReference type="Proteomes" id="UP001237642"/>
    </source>
</evidence>
<organism evidence="2 3">
    <name type="scientific">Heracleum sosnowskyi</name>
    <dbReference type="NCBI Taxonomy" id="360622"/>
    <lineage>
        <taxon>Eukaryota</taxon>
        <taxon>Viridiplantae</taxon>
        <taxon>Streptophyta</taxon>
        <taxon>Embryophyta</taxon>
        <taxon>Tracheophyta</taxon>
        <taxon>Spermatophyta</taxon>
        <taxon>Magnoliopsida</taxon>
        <taxon>eudicotyledons</taxon>
        <taxon>Gunneridae</taxon>
        <taxon>Pentapetalae</taxon>
        <taxon>asterids</taxon>
        <taxon>campanulids</taxon>
        <taxon>Apiales</taxon>
        <taxon>Apiaceae</taxon>
        <taxon>Apioideae</taxon>
        <taxon>apioid superclade</taxon>
        <taxon>Tordylieae</taxon>
        <taxon>Tordyliinae</taxon>
        <taxon>Heracleum</taxon>
    </lineage>
</organism>
<accession>A0AAD8NCP2</accession>
<dbReference type="EMBL" id="JAUIZM010000001">
    <property type="protein sequence ID" value="KAK1404974.1"/>
    <property type="molecule type" value="Genomic_DNA"/>
</dbReference>
<evidence type="ECO:0000313" key="2">
    <source>
        <dbReference type="EMBL" id="KAK1404974.1"/>
    </source>
</evidence>
<feature type="transmembrane region" description="Helical" evidence="1">
    <location>
        <begin position="274"/>
        <end position="296"/>
    </location>
</feature>